<gene>
    <name evidence="2" type="ORF">SSPSH_000646</name>
</gene>
<reference evidence="2 3" key="2">
    <citation type="journal article" date="2013" name="PLoS ONE">
        <title>INDIGO - INtegrated Data Warehouse of MIcrobial GenOmes with Examples from the Red Sea Extremophiles.</title>
        <authorList>
            <person name="Alam I."/>
            <person name="Antunes A."/>
            <person name="Kamau A.A."/>
            <person name="Ba Alawi W."/>
            <person name="Kalkatawi M."/>
            <person name="Stingl U."/>
            <person name="Bajic V.B."/>
        </authorList>
    </citation>
    <scope>NUCLEOTIDE SEQUENCE [LARGE SCALE GENOMIC DNA]</scope>
    <source>
        <strain evidence="2 3">E1L3A</strain>
    </source>
</reference>
<keyword evidence="3" id="KW-1185">Reference proteome</keyword>
<evidence type="ECO:0000256" key="1">
    <source>
        <dbReference type="SAM" id="Phobius"/>
    </source>
</evidence>
<sequence length="60" mass="6121">MSNFAIYMIGIVIVAGALAYGAYALSVPPVWIGVGAAVILGFGLMGAVKKTRGPSNGPRR</sequence>
<keyword evidence="1" id="KW-1133">Transmembrane helix</keyword>
<comment type="caution">
    <text evidence="2">The sequence shown here is derived from an EMBL/GenBank/DDBJ whole genome shotgun (WGS) entry which is preliminary data.</text>
</comment>
<feature type="transmembrane region" description="Helical" evidence="1">
    <location>
        <begin position="30"/>
        <end position="48"/>
    </location>
</feature>
<evidence type="ECO:0000313" key="2">
    <source>
        <dbReference type="EMBL" id="ERJ20536.1"/>
    </source>
</evidence>
<keyword evidence="1" id="KW-0812">Transmembrane</keyword>
<accession>U2EA66</accession>
<name>U2EA66_9GAMM</name>
<dbReference type="RefSeq" id="WP_006914063.1">
    <property type="nucleotide sequence ID" value="NZ_AFNV02000003.1"/>
</dbReference>
<dbReference type="AlphaFoldDB" id="U2EA66"/>
<dbReference type="EMBL" id="AFNV02000003">
    <property type="protein sequence ID" value="ERJ20536.1"/>
    <property type="molecule type" value="Genomic_DNA"/>
</dbReference>
<organism evidence="2 3">
    <name type="scientific">Salinisphaera shabanensis E1L3A</name>
    <dbReference type="NCBI Taxonomy" id="1033802"/>
    <lineage>
        <taxon>Bacteria</taxon>
        <taxon>Pseudomonadati</taxon>
        <taxon>Pseudomonadota</taxon>
        <taxon>Gammaproteobacteria</taxon>
        <taxon>Salinisphaerales</taxon>
        <taxon>Salinisphaeraceae</taxon>
        <taxon>Salinisphaera</taxon>
    </lineage>
</organism>
<dbReference type="STRING" id="1033802.SSPSH_000646"/>
<proteinExistence type="predicted"/>
<dbReference type="Proteomes" id="UP000006242">
    <property type="component" value="Unassembled WGS sequence"/>
</dbReference>
<evidence type="ECO:0000313" key="3">
    <source>
        <dbReference type="Proteomes" id="UP000006242"/>
    </source>
</evidence>
<dbReference type="OrthoDB" id="5958121at2"/>
<feature type="transmembrane region" description="Helical" evidence="1">
    <location>
        <begin position="5"/>
        <end position="24"/>
    </location>
</feature>
<protein>
    <submittedName>
        <fullName evidence="2">Uncharacterized protein</fullName>
    </submittedName>
</protein>
<keyword evidence="1" id="KW-0472">Membrane</keyword>
<reference evidence="2 3" key="1">
    <citation type="journal article" date="2011" name="J. Bacteriol.">
        <title>Genome sequence of Salinisphaera shabanensis, a gammaproteobacterium from the harsh, variable environment of the brine-seawater interface of the Shaban Deep in the Red Sea.</title>
        <authorList>
            <person name="Antunes A."/>
            <person name="Alam I."/>
            <person name="Bajic V.B."/>
            <person name="Stingl U."/>
        </authorList>
    </citation>
    <scope>NUCLEOTIDE SEQUENCE [LARGE SCALE GENOMIC DNA]</scope>
    <source>
        <strain evidence="2 3">E1L3A</strain>
    </source>
</reference>